<organism evidence="3 4">
    <name type="scientific">Prorocentrum cordatum</name>
    <dbReference type="NCBI Taxonomy" id="2364126"/>
    <lineage>
        <taxon>Eukaryota</taxon>
        <taxon>Sar</taxon>
        <taxon>Alveolata</taxon>
        <taxon>Dinophyceae</taxon>
        <taxon>Prorocentrales</taxon>
        <taxon>Prorocentraceae</taxon>
        <taxon>Prorocentrum</taxon>
    </lineage>
</organism>
<comment type="caution">
    <text evidence="3">The sequence shown here is derived from an EMBL/GenBank/DDBJ whole genome shotgun (WGS) entry which is preliminary data.</text>
</comment>
<feature type="signal peptide" evidence="2">
    <location>
        <begin position="1"/>
        <end position="18"/>
    </location>
</feature>
<evidence type="ECO:0000313" key="3">
    <source>
        <dbReference type="EMBL" id="CAK0901619.1"/>
    </source>
</evidence>
<dbReference type="EMBL" id="CAUYUJ010020957">
    <property type="protein sequence ID" value="CAK0901619.1"/>
    <property type="molecule type" value="Genomic_DNA"/>
</dbReference>
<reference evidence="3" key="1">
    <citation type="submission" date="2023-10" db="EMBL/GenBank/DDBJ databases">
        <authorList>
            <person name="Chen Y."/>
            <person name="Shah S."/>
            <person name="Dougan E. K."/>
            <person name="Thang M."/>
            <person name="Chan C."/>
        </authorList>
    </citation>
    <scope>NUCLEOTIDE SEQUENCE [LARGE SCALE GENOMIC DNA]</scope>
</reference>
<keyword evidence="1" id="KW-0812">Transmembrane</keyword>
<accession>A0ABN9XSS2</accession>
<proteinExistence type="predicted"/>
<gene>
    <name evidence="3" type="ORF">PCOR1329_LOCUS78520</name>
</gene>
<protein>
    <submittedName>
        <fullName evidence="3">Uncharacterized protein</fullName>
    </submittedName>
</protein>
<evidence type="ECO:0000313" key="4">
    <source>
        <dbReference type="Proteomes" id="UP001189429"/>
    </source>
</evidence>
<dbReference type="Proteomes" id="UP001189429">
    <property type="component" value="Unassembled WGS sequence"/>
</dbReference>
<keyword evidence="4" id="KW-1185">Reference proteome</keyword>
<keyword evidence="2" id="KW-0732">Signal</keyword>
<feature type="transmembrane region" description="Helical" evidence="1">
    <location>
        <begin position="181"/>
        <end position="203"/>
    </location>
</feature>
<keyword evidence="1" id="KW-0472">Membrane</keyword>
<feature type="chain" id="PRO_5045942468" evidence="2">
    <location>
        <begin position="19"/>
        <end position="204"/>
    </location>
</feature>
<evidence type="ECO:0000256" key="2">
    <source>
        <dbReference type="SAM" id="SignalP"/>
    </source>
</evidence>
<evidence type="ECO:0000256" key="1">
    <source>
        <dbReference type="SAM" id="Phobius"/>
    </source>
</evidence>
<name>A0ABN9XSS2_9DINO</name>
<keyword evidence="1" id="KW-1133">Transmembrane helix</keyword>
<sequence>MTLVSVSSFVAFLWILEGGRPGPSSGTEARGPTFLEASRGLGGYGGAVATPRPVSQGSRSWLDLMEANATAWEFTLLASVALNVVLCKVSWGVYRALRLTGLYPPGMEPVGLGRIRTVSPWEVFCEAEDLECFGVCDQTDPSVCDSGGHLRGCPLGRGVKQRRSALTSLQTVSFECAWRSWLLLYVLLCVLLDELCCWIIILLE</sequence>